<gene>
    <name evidence="1" type="ORF">UU72_C0018G0008</name>
</gene>
<dbReference type="AlphaFoldDB" id="A0A0G0WUZ4"/>
<evidence type="ECO:0000313" key="1">
    <source>
        <dbReference type="EMBL" id="KKS16570.1"/>
    </source>
</evidence>
<comment type="caution">
    <text evidence="1">The sequence shown here is derived from an EMBL/GenBank/DDBJ whole genome shotgun (WGS) entry which is preliminary data.</text>
</comment>
<sequence length="111" mass="13090">MPEFIGILVKLIRIEGHRQDYQITPTSINPLRKNVGSPETAKWMLQLSQRVFKKTGPDGVVYWFPADMKKYELTSWMFHRGNITFKVSAEHLDFVKSLKIWNVLEHFRVEV</sequence>
<evidence type="ECO:0000313" key="2">
    <source>
        <dbReference type="Proteomes" id="UP000034163"/>
    </source>
</evidence>
<reference evidence="1 2" key="1">
    <citation type="journal article" date="2015" name="Nature">
        <title>rRNA introns, odd ribosomes, and small enigmatic genomes across a large radiation of phyla.</title>
        <authorList>
            <person name="Brown C.T."/>
            <person name="Hug L.A."/>
            <person name="Thomas B.C."/>
            <person name="Sharon I."/>
            <person name="Castelle C.J."/>
            <person name="Singh A."/>
            <person name="Wilkins M.J."/>
            <person name="Williams K.H."/>
            <person name="Banfield J.F."/>
        </authorList>
    </citation>
    <scope>NUCLEOTIDE SEQUENCE [LARGE SCALE GENOMIC DNA]</scope>
</reference>
<proteinExistence type="predicted"/>
<organism evidence="1 2">
    <name type="scientific">candidate division WWE3 bacterium GW2011_GWB1_41_6</name>
    <dbReference type="NCBI Taxonomy" id="1619112"/>
    <lineage>
        <taxon>Bacteria</taxon>
        <taxon>Katanobacteria</taxon>
    </lineage>
</organism>
<accession>A0A0G0WUZ4</accession>
<dbReference type="Proteomes" id="UP000034163">
    <property type="component" value="Unassembled WGS sequence"/>
</dbReference>
<protein>
    <submittedName>
        <fullName evidence="1">Uncharacterized protein</fullName>
    </submittedName>
</protein>
<dbReference type="EMBL" id="LCBS01000018">
    <property type="protein sequence ID" value="KKS16570.1"/>
    <property type="molecule type" value="Genomic_DNA"/>
</dbReference>
<name>A0A0G0WUZ4_UNCKA</name>